<evidence type="ECO:0000313" key="1">
    <source>
        <dbReference type="EMBL" id="TQD73396.1"/>
    </source>
</evidence>
<organism evidence="1 2">
    <name type="scientific">Malus baccata</name>
    <name type="common">Siberian crab apple</name>
    <name type="synonym">Pyrus baccata</name>
    <dbReference type="NCBI Taxonomy" id="106549"/>
    <lineage>
        <taxon>Eukaryota</taxon>
        <taxon>Viridiplantae</taxon>
        <taxon>Streptophyta</taxon>
        <taxon>Embryophyta</taxon>
        <taxon>Tracheophyta</taxon>
        <taxon>Spermatophyta</taxon>
        <taxon>Magnoliopsida</taxon>
        <taxon>eudicotyledons</taxon>
        <taxon>Gunneridae</taxon>
        <taxon>Pentapetalae</taxon>
        <taxon>rosids</taxon>
        <taxon>fabids</taxon>
        <taxon>Rosales</taxon>
        <taxon>Rosaceae</taxon>
        <taxon>Amygdaloideae</taxon>
        <taxon>Maleae</taxon>
        <taxon>Malus</taxon>
    </lineage>
</organism>
<keyword evidence="2" id="KW-1185">Reference proteome</keyword>
<name>A0A540KGN7_MALBA</name>
<reference evidence="1 2" key="1">
    <citation type="journal article" date="2019" name="G3 (Bethesda)">
        <title>Sequencing of a Wild Apple (Malus baccata) Genome Unravels the Differences Between Cultivated and Wild Apple Species Regarding Disease Resistance and Cold Tolerance.</title>
        <authorList>
            <person name="Chen X."/>
        </authorList>
    </citation>
    <scope>NUCLEOTIDE SEQUENCE [LARGE SCALE GENOMIC DNA]</scope>
    <source>
        <strain evidence="2">cv. Shandingzi</strain>
        <tissue evidence="1">Leaves</tissue>
    </source>
</reference>
<dbReference type="EMBL" id="VIEB01001292">
    <property type="protein sequence ID" value="TQD73396.1"/>
    <property type="molecule type" value="Genomic_DNA"/>
</dbReference>
<evidence type="ECO:0000313" key="2">
    <source>
        <dbReference type="Proteomes" id="UP000315295"/>
    </source>
</evidence>
<gene>
    <name evidence="1" type="ORF">C1H46_041065</name>
</gene>
<protein>
    <submittedName>
        <fullName evidence="1">Uncharacterized protein</fullName>
    </submittedName>
</protein>
<accession>A0A540KGN7</accession>
<sequence length="119" mass="13078">MANLGAFTGACLGVGNRSCVLVAAGPLICARPIRPSRIHGHSSICTQLRCRIRVFLGFRKSKYGNQFACMPSNHFGCERAGPYICICLPEITVTKSCYRRNQKEAQLKGTEELSFHASK</sequence>
<dbReference type="AlphaFoldDB" id="A0A540KGN7"/>
<comment type="caution">
    <text evidence="1">The sequence shown here is derived from an EMBL/GenBank/DDBJ whole genome shotgun (WGS) entry which is preliminary data.</text>
</comment>
<dbReference type="Proteomes" id="UP000315295">
    <property type="component" value="Unassembled WGS sequence"/>
</dbReference>
<proteinExistence type="predicted"/>